<sequence length="269" mass="30120">MGIIRSSILLRPYDTLLYIIKIMTMEYIPKAIVTDEKGYPLGIITQKDIVKFVYSAGEDIDFNNVYISEVMRKDFLCVNENIDPLEAAQIMIDKKQPLLIACSEEGKALGMIIKSDLTQYYASQIRSLQKVGEFITSPAVTCNKNDNLAESIKILLDRDLSRLIVMDQGKIAGILTTTDLLYIAPVLKYKSCNIKIGDVMSPNIIVISSNEDLANAAKLMANRKIKGIPVVKESGDLVGVITTTDVTRALLDDRVRKYLYELKMYTSTF</sequence>
<dbReference type="PANTHER" id="PTHR43080:SF2">
    <property type="entry name" value="CBS DOMAIN-CONTAINING PROTEIN"/>
    <property type="match status" value="1"/>
</dbReference>
<dbReference type="SMART" id="SM00116">
    <property type="entry name" value="CBS"/>
    <property type="match status" value="4"/>
</dbReference>
<dbReference type="Gene3D" id="3.10.580.10">
    <property type="entry name" value="CBS-domain"/>
    <property type="match status" value="2"/>
</dbReference>
<dbReference type="STRING" id="282676.B6F84_02495"/>
<feature type="domain" description="CBS" evidence="3">
    <location>
        <begin position="71"/>
        <end position="128"/>
    </location>
</feature>
<evidence type="ECO:0000256" key="1">
    <source>
        <dbReference type="ARBA" id="ARBA00023122"/>
    </source>
</evidence>
<feature type="domain" description="CBS" evidence="3">
    <location>
        <begin position="135"/>
        <end position="196"/>
    </location>
</feature>
<dbReference type="Proteomes" id="UP000193404">
    <property type="component" value="Chromosome"/>
</dbReference>
<gene>
    <name evidence="4" type="ORF">B6F84_02495</name>
</gene>
<dbReference type="RefSeq" id="WP_148690762.1">
    <property type="nucleotide sequence ID" value="NZ_CP020477.1"/>
</dbReference>
<dbReference type="CDD" id="cd02205">
    <property type="entry name" value="CBS_pair_SF"/>
    <property type="match status" value="2"/>
</dbReference>
<dbReference type="GeneID" id="41589752"/>
<dbReference type="InterPro" id="IPR051257">
    <property type="entry name" value="Diverse_CBS-Domain"/>
</dbReference>
<dbReference type="AlphaFoldDB" id="A0A1W6JXN3"/>
<dbReference type="OrthoDB" id="8919at2157"/>
<evidence type="ECO:0000259" key="3">
    <source>
        <dbReference type="PROSITE" id="PS51371"/>
    </source>
</evidence>
<reference evidence="4 5" key="1">
    <citation type="submission" date="2017-03" db="EMBL/GenBank/DDBJ databases">
        <title>Sulfur activation and transportation mechanism of thermophilic Archaea Acidianus manzaensis YN-25.</title>
        <authorList>
            <person name="Ma Y."/>
            <person name="Yang Y."/>
            <person name="Xia J."/>
        </authorList>
    </citation>
    <scope>NUCLEOTIDE SEQUENCE [LARGE SCALE GENOMIC DNA]</scope>
    <source>
        <strain evidence="4 5">YN-25</strain>
    </source>
</reference>
<dbReference type="SUPFAM" id="SSF54631">
    <property type="entry name" value="CBS-domain pair"/>
    <property type="match status" value="2"/>
</dbReference>
<keyword evidence="5" id="KW-1185">Reference proteome</keyword>
<dbReference type="PANTHER" id="PTHR43080">
    <property type="entry name" value="CBS DOMAIN-CONTAINING PROTEIN CBSX3, MITOCHONDRIAL"/>
    <property type="match status" value="1"/>
</dbReference>
<feature type="domain" description="CBS" evidence="3">
    <location>
        <begin position="200"/>
        <end position="256"/>
    </location>
</feature>
<keyword evidence="1 2" id="KW-0129">CBS domain</keyword>
<evidence type="ECO:0000313" key="4">
    <source>
        <dbReference type="EMBL" id="ARM75007.1"/>
    </source>
</evidence>
<protein>
    <submittedName>
        <fullName evidence="4">Histidine kinase</fullName>
    </submittedName>
</protein>
<feature type="domain" description="CBS" evidence="3">
    <location>
        <begin position="3"/>
        <end position="60"/>
    </location>
</feature>
<dbReference type="KEGG" id="aman:B6F84_02495"/>
<keyword evidence="4" id="KW-0808">Transferase</keyword>
<evidence type="ECO:0000256" key="2">
    <source>
        <dbReference type="PROSITE-ProRule" id="PRU00703"/>
    </source>
</evidence>
<dbReference type="Pfam" id="PF00571">
    <property type="entry name" value="CBS"/>
    <property type="match status" value="4"/>
</dbReference>
<keyword evidence="4" id="KW-0418">Kinase</keyword>
<name>A0A1W6JXN3_9CREN</name>
<dbReference type="InterPro" id="IPR000644">
    <property type="entry name" value="CBS_dom"/>
</dbReference>
<proteinExistence type="predicted"/>
<organism evidence="4 5">
    <name type="scientific">Acidianus manzaensis</name>
    <dbReference type="NCBI Taxonomy" id="282676"/>
    <lineage>
        <taxon>Archaea</taxon>
        <taxon>Thermoproteota</taxon>
        <taxon>Thermoprotei</taxon>
        <taxon>Sulfolobales</taxon>
        <taxon>Sulfolobaceae</taxon>
        <taxon>Acidianus</taxon>
    </lineage>
</organism>
<dbReference type="EMBL" id="CP020477">
    <property type="protein sequence ID" value="ARM75007.1"/>
    <property type="molecule type" value="Genomic_DNA"/>
</dbReference>
<dbReference type="InterPro" id="IPR046342">
    <property type="entry name" value="CBS_dom_sf"/>
</dbReference>
<evidence type="ECO:0000313" key="5">
    <source>
        <dbReference type="Proteomes" id="UP000193404"/>
    </source>
</evidence>
<dbReference type="PROSITE" id="PS51371">
    <property type="entry name" value="CBS"/>
    <property type="match status" value="4"/>
</dbReference>
<accession>A0A1W6JXN3</accession>
<dbReference type="GO" id="GO:0016301">
    <property type="term" value="F:kinase activity"/>
    <property type="evidence" value="ECO:0007669"/>
    <property type="project" value="UniProtKB-KW"/>
</dbReference>